<evidence type="ECO:0000313" key="1">
    <source>
        <dbReference type="EMBL" id="GEP60828.1"/>
    </source>
</evidence>
<dbReference type="OrthoDB" id="570199at2"/>
<dbReference type="RefSeq" id="WP_147156157.1">
    <property type="nucleotide sequence ID" value="NZ_BKAJ01000184.1"/>
</dbReference>
<dbReference type="Proteomes" id="UP000321058">
    <property type="component" value="Unassembled WGS sequence"/>
</dbReference>
<comment type="caution">
    <text evidence="1">The sequence shown here is derived from an EMBL/GenBank/DDBJ whole genome shotgun (WGS) entry which is preliminary data.</text>
</comment>
<proteinExistence type="predicted"/>
<dbReference type="GO" id="GO:0003676">
    <property type="term" value="F:nucleic acid binding"/>
    <property type="evidence" value="ECO:0007669"/>
    <property type="project" value="InterPro"/>
</dbReference>
<evidence type="ECO:0008006" key="3">
    <source>
        <dbReference type="Google" id="ProtNLM"/>
    </source>
</evidence>
<dbReference type="AlphaFoldDB" id="A0A512NPE7"/>
<sequence length="354" mass="40682">MAIYLFGQDGISRVEEATFAGIGLHERTDLQRLLREHIEVIAPKTLIISEEFAEWEGSRRRIDLLGIDERANLVVIELKRTEDGGHMELQAIRYASMVSTLTFDHAVDVFGRYLSRLGKTGQDARGSILDFLGWDEPDDDQFAQDVRIVLAAAEFSKELTSSVLWLVDHDIDIRCVRLKPYNLDRKVLVDVQQIIPLPEVEEYQIQVREKIQKERQARTSNVDFTRFDVRIGEELHPSMWKRNAISLLCRRLCEKGIDPDRIAAAFDWRSNRVWYVVDGTVDAAEFRKRAAEQASASGVPFDHRRWSCDDDELLLLNGKTYALSSQWGGEGWYRAMNLLRESYPQFKIAFSAAS</sequence>
<protein>
    <recommendedName>
        <fullName evidence="3">Endonuclease NucS</fullName>
    </recommendedName>
</protein>
<accession>A0A512NPE7</accession>
<reference evidence="1 2" key="1">
    <citation type="submission" date="2019-07" db="EMBL/GenBank/DDBJ databases">
        <title>Whole genome shotgun sequence of Reyranella soli NBRC 108950.</title>
        <authorList>
            <person name="Hosoyama A."/>
            <person name="Uohara A."/>
            <person name="Ohji S."/>
            <person name="Ichikawa N."/>
        </authorList>
    </citation>
    <scope>NUCLEOTIDE SEQUENCE [LARGE SCALE GENOMIC DNA]</scope>
    <source>
        <strain evidence="1 2">NBRC 108950</strain>
    </source>
</reference>
<dbReference type="EMBL" id="BKAJ01000184">
    <property type="protein sequence ID" value="GEP60828.1"/>
    <property type="molecule type" value="Genomic_DNA"/>
</dbReference>
<dbReference type="InterPro" id="IPR011856">
    <property type="entry name" value="tRNA_endonuc-like_dom_sf"/>
</dbReference>
<keyword evidence="2" id="KW-1185">Reference proteome</keyword>
<organism evidence="1 2">
    <name type="scientific">Reyranella soli</name>
    <dbReference type="NCBI Taxonomy" id="1230389"/>
    <lineage>
        <taxon>Bacteria</taxon>
        <taxon>Pseudomonadati</taxon>
        <taxon>Pseudomonadota</taxon>
        <taxon>Alphaproteobacteria</taxon>
        <taxon>Hyphomicrobiales</taxon>
        <taxon>Reyranellaceae</taxon>
        <taxon>Reyranella</taxon>
    </lineage>
</organism>
<name>A0A512NPE7_9HYPH</name>
<evidence type="ECO:0000313" key="2">
    <source>
        <dbReference type="Proteomes" id="UP000321058"/>
    </source>
</evidence>
<gene>
    <name evidence="1" type="ORF">RSO01_79940</name>
</gene>
<dbReference type="Gene3D" id="3.40.1350.10">
    <property type="match status" value="1"/>
</dbReference>